<protein>
    <recommendedName>
        <fullName evidence="11">Tr-type G domain-containing protein</fullName>
    </recommendedName>
</protein>
<evidence type="ECO:0000256" key="10">
    <source>
        <dbReference type="SAM" id="MobiDB-lite"/>
    </source>
</evidence>
<dbReference type="Pfam" id="PF22594">
    <property type="entry name" value="GTP-eEF1A_C"/>
    <property type="match status" value="1"/>
</dbReference>
<evidence type="ECO:0000256" key="7">
    <source>
        <dbReference type="ARBA" id="ARBA00022917"/>
    </source>
</evidence>
<dbReference type="PROSITE" id="PS51722">
    <property type="entry name" value="G_TR_2"/>
    <property type="match status" value="1"/>
</dbReference>
<dbReference type="GO" id="GO:0005525">
    <property type="term" value="F:GTP binding"/>
    <property type="evidence" value="ECO:0007669"/>
    <property type="project" value="UniProtKB-KW"/>
</dbReference>
<keyword evidence="6" id="KW-0378">Hydrolase</keyword>
<evidence type="ECO:0000256" key="5">
    <source>
        <dbReference type="ARBA" id="ARBA00022741"/>
    </source>
</evidence>
<keyword evidence="5" id="KW-0547">Nucleotide-binding</keyword>
<feature type="region of interest" description="Disordered" evidence="10">
    <location>
        <begin position="1"/>
        <end position="87"/>
    </location>
</feature>
<feature type="region of interest" description="Disordered" evidence="10">
    <location>
        <begin position="140"/>
        <end position="289"/>
    </location>
</feature>
<feature type="compositionally biased region" description="Acidic residues" evidence="10">
    <location>
        <begin position="12"/>
        <end position="34"/>
    </location>
</feature>
<name>A0A6U4E4V9_9STRA</name>
<dbReference type="EMBL" id="HBGJ01010646">
    <property type="protein sequence ID" value="CAD9248264.1"/>
    <property type="molecule type" value="Transcribed_RNA"/>
</dbReference>
<organism evidence="13">
    <name type="scientific">Phaeomonas parva</name>
    <dbReference type="NCBI Taxonomy" id="124430"/>
    <lineage>
        <taxon>Eukaryota</taxon>
        <taxon>Sar</taxon>
        <taxon>Stramenopiles</taxon>
        <taxon>Ochrophyta</taxon>
        <taxon>Pinguiophyceae</taxon>
        <taxon>Pinguiochrysidales</taxon>
        <taxon>Pinguiochrysidaceae</taxon>
        <taxon>Phaeomonas</taxon>
    </lineage>
</organism>
<dbReference type="InterPro" id="IPR050100">
    <property type="entry name" value="TRAFAC_GTPase_members"/>
</dbReference>
<evidence type="ECO:0000259" key="11">
    <source>
        <dbReference type="PROSITE" id="PS51722"/>
    </source>
</evidence>
<feature type="compositionally biased region" description="Low complexity" evidence="10">
    <location>
        <begin position="140"/>
        <end position="172"/>
    </location>
</feature>
<evidence type="ECO:0000256" key="8">
    <source>
        <dbReference type="ARBA" id="ARBA00023134"/>
    </source>
</evidence>
<evidence type="ECO:0000256" key="3">
    <source>
        <dbReference type="ARBA" id="ARBA00007249"/>
    </source>
</evidence>
<accession>A0A6U4E4V9</accession>
<dbReference type="InterPro" id="IPR000795">
    <property type="entry name" value="T_Tr_GTP-bd_dom"/>
</dbReference>
<feature type="compositionally biased region" description="Pro residues" evidence="10">
    <location>
        <begin position="55"/>
        <end position="71"/>
    </location>
</feature>
<sequence length="748" mass="78912">MSRHRAVRNYDYDDYDDYYDDDDYYEEDYVDDGGDGWGTQRDAAPASSFGAFLDEPPPQAAAPAAGPPPGLGPGGPGAAAPAAPASDERTVMLRVQLLSSVGNKSWEDVGLSDADVDGIIQANGHDPALSLDAIFAASAAKAAGGSNGAQAAAATSAAAATPTKTSSSSSPGPVVPRPVRARRNSPVLDMRTGTVSTSRPQPGPAREPSTSPSKPRKSPPRSPTPSEGALLSPIPSSGSAGNLPRLASRGSLNRTPSPAPGSILDASLDDDPPSAPEPEDERAAEEAPLSMVVIGHVDAGKSTLMGRLLLHCGEISSRFVDKLKRDATAHGKSSFHLAWAMDEGDTEREHGVTMDVAQKIVRLPSGRQLTLLDAPGHADFVPRMIAGAAQADVALLVVPASTGEFEAAFGEGGQTREHALLARGMGVAQILVAVNKLDLAEPAWSRQRFDEIRAQVQPYLLSCGFKALKIRFVPVSGLTGANVGGPASRATEEGEASAGPLRAWYDGPTLIDCLDAFTIPPRQLDKPFRLIINDVVAFGRDKARASGVCVAGRVRQGSKLVVMPIGDVVHVRKMFRNRPKNADSGGATSPYGDTLTSAEEEVERGAAGDSLDVVISGVEDCSRIALGSVLCKARRAELVPCSRKVQVQMRTFDTLKVPMIKGSAYMLHRDGKELPCVVCKLLETVKNDGTVAKSKPRHILANTTCRVRIRFDQALCLDTYAECRALGRFALRYRGITVAAGIVMELLA</sequence>
<dbReference type="Gene3D" id="2.40.30.10">
    <property type="entry name" value="Translation factors"/>
    <property type="match status" value="2"/>
</dbReference>
<dbReference type="InterPro" id="IPR054696">
    <property type="entry name" value="GTP-eEF1A_C"/>
</dbReference>
<evidence type="ECO:0000256" key="2">
    <source>
        <dbReference type="ARBA" id="ARBA00004496"/>
    </source>
</evidence>
<comment type="subcellular location">
    <subcellularLocation>
        <location evidence="2">Cytoplasm</location>
    </subcellularLocation>
    <subcellularLocation>
        <location evidence="1">Plastid</location>
        <location evidence="1">Chloroplast</location>
    </subcellularLocation>
</comment>
<dbReference type="Pfam" id="PF00009">
    <property type="entry name" value="GTP_EFTU"/>
    <property type="match status" value="1"/>
</dbReference>
<evidence type="ECO:0000256" key="9">
    <source>
        <dbReference type="ARBA" id="ARBA00049117"/>
    </source>
</evidence>
<evidence type="ECO:0000313" key="13">
    <source>
        <dbReference type="EMBL" id="CAD9248266.1"/>
    </source>
</evidence>
<dbReference type="AlphaFoldDB" id="A0A6U4E4V9"/>
<dbReference type="SUPFAM" id="SSF50465">
    <property type="entry name" value="EF-Tu/eEF-1alpha/eIF2-gamma C-terminal domain"/>
    <property type="match status" value="1"/>
</dbReference>
<dbReference type="SUPFAM" id="SSF50447">
    <property type="entry name" value="Translation proteins"/>
    <property type="match status" value="1"/>
</dbReference>
<dbReference type="Gene3D" id="3.40.50.300">
    <property type="entry name" value="P-loop containing nucleotide triphosphate hydrolases"/>
    <property type="match status" value="1"/>
</dbReference>
<dbReference type="InterPro" id="IPR009001">
    <property type="entry name" value="Transl_elong_EF1A/Init_IF2_C"/>
</dbReference>
<dbReference type="GO" id="GO:0006412">
    <property type="term" value="P:translation"/>
    <property type="evidence" value="ECO:0007669"/>
    <property type="project" value="UniProtKB-KW"/>
</dbReference>
<dbReference type="CDD" id="cd01883">
    <property type="entry name" value="EF1_alpha"/>
    <property type="match status" value="1"/>
</dbReference>
<feature type="domain" description="Tr-type G" evidence="11">
    <location>
        <begin position="286"/>
        <end position="522"/>
    </location>
</feature>
<evidence type="ECO:0000313" key="12">
    <source>
        <dbReference type="EMBL" id="CAD9248264.1"/>
    </source>
</evidence>
<evidence type="ECO:0000256" key="4">
    <source>
        <dbReference type="ARBA" id="ARBA00022490"/>
    </source>
</evidence>
<gene>
    <name evidence="12" type="ORF">PPAR1163_LOCUS6623</name>
    <name evidence="13" type="ORF">PPAR1163_LOCUS6625</name>
</gene>
<comment type="catalytic activity">
    <reaction evidence="9">
        <text>GTP + H2O = GDP + phosphate + H(+)</text>
        <dbReference type="Rhea" id="RHEA:19669"/>
        <dbReference type="ChEBI" id="CHEBI:15377"/>
        <dbReference type="ChEBI" id="CHEBI:15378"/>
        <dbReference type="ChEBI" id="CHEBI:37565"/>
        <dbReference type="ChEBI" id="CHEBI:43474"/>
        <dbReference type="ChEBI" id="CHEBI:58189"/>
    </reaction>
    <physiologicalReaction direction="left-to-right" evidence="9">
        <dbReference type="Rhea" id="RHEA:19670"/>
    </physiologicalReaction>
</comment>
<dbReference type="PANTHER" id="PTHR23115">
    <property type="entry name" value="TRANSLATION FACTOR"/>
    <property type="match status" value="1"/>
</dbReference>
<dbReference type="SUPFAM" id="SSF52540">
    <property type="entry name" value="P-loop containing nucleoside triphosphate hydrolases"/>
    <property type="match status" value="1"/>
</dbReference>
<dbReference type="InterPro" id="IPR009000">
    <property type="entry name" value="Transl_B-barrel_sf"/>
</dbReference>
<dbReference type="FunFam" id="3.40.50.300:FF:000204">
    <property type="entry name" value="Translation elongation factor Tu"/>
    <property type="match status" value="1"/>
</dbReference>
<dbReference type="GO" id="GO:0009507">
    <property type="term" value="C:chloroplast"/>
    <property type="evidence" value="ECO:0007669"/>
    <property type="project" value="UniProtKB-SubCell"/>
</dbReference>
<keyword evidence="7" id="KW-0648">Protein biosynthesis</keyword>
<evidence type="ECO:0000256" key="1">
    <source>
        <dbReference type="ARBA" id="ARBA00004229"/>
    </source>
</evidence>
<dbReference type="InterPro" id="IPR027417">
    <property type="entry name" value="P-loop_NTPase"/>
</dbReference>
<feature type="compositionally biased region" description="Acidic residues" evidence="10">
    <location>
        <begin position="267"/>
        <end position="283"/>
    </location>
</feature>
<reference evidence="13" key="1">
    <citation type="submission" date="2021-01" db="EMBL/GenBank/DDBJ databases">
        <authorList>
            <person name="Corre E."/>
            <person name="Pelletier E."/>
            <person name="Niang G."/>
            <person name="Scheremetjew M."/>
            <person name="Finn R."/>
            <person name="Kale V."/>
            <person name="Holt S."/>
            <person name="Cochrane G."/>
            <person name="Meng A."/>
            <person name="Brown T."/>
            <person name="Cohen L."/>
        </authorList>
    </citation>
    <scope>NUCLEOTIDE SEQUENCE</scope>
    <source>
        <strain evidence="13">CCMP2877</strain>
    </source>
</reference>
<dbReference type="CDD" id="cd04093">
    <property type="entry name" value="HBS1_C_III"/>
    <property type="match status" value="1"/>
</dbReference>
<keyword evidence="4" id="KW-0963">Cytoplasm</keyword>
<comment type="similarity">
    <text evidence="3">Belongs to the TRAFAC class translation factor GTPase superfamily. Classic translation factor GTPase family. EF-Tu/EF-1A subfamily.</text>
</comment>
<dbReference type="PRINTS" id="PR00315">
    <property type="entry name" value="ELONGATNFCT"/>
</dbReference>
<dbReference type="EMBL" id="HBGJ01010648">
    <property type="protein sequence ID" value="CAD9248266.1"/>
    <property type="molecule type" value="Transcribed_RNA"/>
</dbReference>
<evidence type="ECO:0000256" key="6">
    <source>
        <dbReference type="ARBA" id="ARBA00022801"/>
    </source>
</evidence>
<dbReference type="GO" id="GO:0003924">
    <property type="term" value="F:GTPase activity"/>
    <property type="evidence" value="ECO:0007669"/>
    <property type="project" value="InterPro"/>
</dbReference>
<proteinExistence type="inferred from homology"/>
<keyword evidence="8" id="KW-0342">GTP-binding</keyword>
<feature type="region of interest" description="Disordered" evidence="10">
    <location>
        <begin position="579"/>
        <end position="599"/>
    </location>
</feature>